<proteinExistence type="predicted"/>
<dbReference type="EMBL" id="UYJE01002964">
    <property type="protein sequence ID" value="VDI15318.1"/>
    <property type="molecule type" value="Genomic_DNA"/>
</dbReference>
<evidence type="ECO:0000256" key="4">
    <source>
        <dbReference type="SAM" id="MobiDB-lite"/>
    </source>
</evidence>
<feature type="compositionally biased region" description="Basic residues" evidence="4">
    <location>
        <begin position="1"/>
        <end position="10"/>
    </location>
</feature>
<accession>A0A8B6D7N7</accession>
<dbReference type="GO" id="GO:0016020">
    <property type="term" value="C:membrane"/>
    <property type="evidence" value="ECO:0007669"/>
    <property type="project" value="UniProtKB-SubCell"/>
</dbReference>
<keyword evidence="3" id="KW-0472">Membrane</keyword>
<protein>
    <recommendedName>
        <fullName evidence="7">Chitin synthase</fullName>
    </recommendedName>
</protein>
<evidence type="ECO:0000313" key="5">
    <source>
        <dbReference type="EMBL" id="VDI15318.1"/>
    </source>
</evidence>
<comment type="subcellular location">
    <subcellularLocation>
        <location evidence="1">Membrane</location>
        <topology evidence="1">Multi-pass membrane protein</topology>
    </subcellularLocation>
</comment>
<dbReference type="PANTHER" id="PTHR22914">
    <property type="entry name" value="CHITIN SYNTHASE"/>
    <property type="match status" value="1"/>
</dbReference>
<evidence type="ECO:0000256" key="2">
    <source>
        <dbReference type="ARBA" id="ARBA00022692"/>
    </source>
</evidence>
<dbReference type="PANTHER" id="PTHR22914:SF42">
    <property type="entry name" value="CHITIN SYNTHASE"/>
    <property type="match status" value="1"/>
</dbReference>
<evidence type="ECO:0008006" key="7">
    <source>
        <dbReference type="Google" id="ProtNLM"/>
    </source>
</evidence>
<reference evidence="5" key="1">
    <citation type="submission" date="2018-11" db="EMBL/GenBank/DDBJ databases">
        <authorList>
            <person name="Alioto T."/>
            <person name="Alioto T."/>
        </authorList>
    </citation>
    <scope>NUCLEOTIDE SEQUENCE</scope>
</reference>
<dbReference type="AlphaFoldDB" id="A0A8B6D7N7"/>
<evidence type="ECO:0000256" key="3">
    <source>
        <dbReference type="ARBA" id="ARBA00023136"/>
    </source>
</evidence>
<gene>
    <name evidence="5" type="ORF">MGAL_10B071113</name>
</gene>
<dbReference type="GO" id="GO:0004100">
    <property type="term" value="F:chitin synthase activity"/>
    <property type="evidence" value="ECO:0007669"/>
    <property type="project" value="InterPro"/>
</dbReference>
<dbReference type="InterPro" id="IPR004835">
    <property type="entry name" value="Chitin_synth"/>
</dbReference>
<comment type="caution">
    <text evidence="5">The sequence shown here is derived from an EMBL/GenBank/DDBJ whole genome shotgun (WGS) entry which is preliminary data.</text>
</comment>
<dbReference type="GO" id="GO:0071944">
    <property type="term" value="C:cell periphery"/>
    <property type="evidence" value="ECO:0007669"/>
    <property type="project" value="TreeGrafter"/>
</dbReference>
<evidence type="ECO:0000256" key="1">
    <source>
        <dbReference type="ARBA" id="ARBA00004141"/>
    </source>
</evidence>
<dbReference type="GO" id="GO:0006031">
    <property type="term" value="P:chitin biosynthetic process"/>
    <property type="evidence" value="ECO:0007669"/>
    <property type="project" value="TreeGrafter"/>
</dbReference>
<feature type="region of interest" description="Disordered" evidence="4">
    <location>
        <begin position="1"/>
        <end position="23"/>
    </location>
</feature>
<name>A0A8B6D7N7_MYTGA</name>
<dbReference type="Proteomes" id="UP000596742">
    <property type="component" value="Unassembled WGS sequence"/>
</dbReference>
<keyword evidence="6" id="KW-1185">Reference proteome</keyword>
<dbReference type="OrthoDB" id="370884at2759"/>
<organism evidence="5 6">
    <name type="scientific">Mytilus galloprovincialis</name>
    <name type="common">Mediterranean mussel</name>
    <dbReference type="NCBI Taxonomy" id="29158"/>
    <lineage>
        <taxon>Eukaryota</taxon>
        <taxon>Metazoa</taxon>
        <taxon>Spiralia</taxon>
        <taxon>Lophotrochozoa</taxon>
        <taxon>Mollusca</taxon>
        <taxon>Bivalvia</taxon>
        <taxon>Autobranchia</taxon>
        <taxon>Pteriomorphia</taxon>
        <taxon>Mytilida</taxon>
        <taxon>Mytiloidea</taxon>
        <taxon>Mytilidae</taxon>
        <taxon>Mytilinae</taxon>
        <taxon>Mytilus</taxon>
    </lineage>
</organism>
<sequence>MVKPSMKSKRMIPSLGKRQSENKVNTDDTNIANIFSLQAHVFFDDAFIEKEDAEDAEEHPKINHYVETFIKMVKKAAEELLGENYTDDYVKKLTPYGSRLEWTLPCNNKLHVHLNDTNKIRYKKRWSQVMYMSYILKYQYKQPHLKISAENIYILALDGDVKFEPEAVLSLMRRLKKSKKIGAACGRIHPMGTGIQFKYK</sequence>
<keyword evidence="2" id="KW-0812">Transmembrane</keyword>
<evidence type="ECO:0000313" key="6">
    <source>
        <dbReference type="Proteomes" id="UP000596742"/>
    </source>
</evidence>